<gene>
    <name evidence="4" type="ORF">FK219_008055</name>
</gene>
<dbReference type="Proteomes" id="UP000818266">
    <property type="component" value="Unassembled WGS sequence"/>
</dbReference>
<feature type="domain" description="Acyltransferase 3" evidence="3">
    <location>
        <begin position="17"/>
        <end position="358"/>
    </location>
</feature>
<dbReference type="InterPro" id="IPR002656">
    <property type="entry name" value="Acyl_transf_3_dom"/>
</dbReference>
<feature type="transmembrane region" description="Helical" evidence="2">
    <location>
        <begin position="206"/>
        <end position="227"/>
    </location>
</feature>
<dbReference type="SUPFAM" id="SSF52266">
    <property type="entry name" value="SGNH hydrolase"/>
    <property type="match status" value="1"/>
</dbReference>
<dbReference type="EMBL" id="VIKT02000011">
    <property type="protein sequence ID" value="NHF63193.1"/>
    <property type="molecule type" value="Genomic_DNA"/>
</dbReference>
<accession>A0A9E5JVK7</accession>
<keyword evidence="2" id="KW-0812">Transmembrane</keyword>
<protein>
    <submittedName>
        <fullName evidence="4">Acetyltransferase</fullName>
    </submittedName>
</protein>
<name>A0A9E5JVK7_9MICO</name>
<feature type="transmembrane region" description="Helical" evidence="2">
    <location>
        <begin position="45"/>
        <end position="64"/>
    </location>
</feature>
<keyword evidence="2" id="KW-0472">Membrane</keyword>
<organism evidence="4 5">
    <name type="scientific">Microcella pacifica</name>
    <dbReference type="NCBI Taxonomy" id="2591847"/>
    <lineage>
        <taxon>Bacteria</taxon>
        <taxon>Bacillati</taxon>
        <taxon>Actinomycetota</taxon>
        <taxon>Actinomycetes</taxon>
        <taxon>Micrococcales</taxon>
        <taxon>Microbacteriaceae</taxon>
        <taxon>Microcella</taxon>
    </lineage>
</organism>
<dbReference type="GO" id="GO:0016020">
    <property type="term" value="C:membrane"/>
    <property type="evidence" value="ECO:0007669"/>
    <property type="project" value="TreeGrafter"/>
</dbReference>
<feature type="transmembrane region" description="Helical" evidence="2">
    <location>
        <begin position="85"/>
        <end position="116"/>
    </location>
</feature>
<proteinExistence type="predicted"/>
<evidence type="ECO:0000313" key="4">
    <source>
        <dbReference type="EMBL" id="NHF63193.1"/>
    </source>
</evidence>
<sequence>MFQTPRPVESADARRLPGLDGLRALAIVLVLAYHLFPGLAPGGFLGVDVFLVVSGYLITTLLLEEHGRSGGIALRRFWVRRARRLLPALVLVVTVSAGLAALIGGDVLVGIGWQLVGALTFSYNWFSIATGADYLTQTSPELLRHLWSLAVEEQFYLLWPLVLLALLAIPRSSIRIALVSALAISSAAAMALLTGDPALDTAAASAAYFSTLTHGFGLAAGAALALLRARRSRVTAGPARARMLTDVGGVLAGLGLVGLSLVLTIDGAATYRGGLVVAVVLTLAVIASADRPESRLTTLLDAPLPRWVGERSYGLYLWHWPVIVLLGAQLPALDRANLGDTWLLGVIALTGSVLLAAASYRLVESPFRRAPHAAQPLTLRALAAVGALALLAAASTAVAQAPPRSEAAELIAAGRLAVEESQRRTDRPAPRDEEPAATVGSTLPSGDEITAIGDSVMLAAAPQLQERFPGIAIDAVVSRQMRQAPQIVRSLVESDRLRGTVVLGLGTNGPIDPETLHEVRALLGPERTLVLVSAQAPRGWTEGVNADLVDFARTYRLVELSDWRAAISPRLSLLAPDQIHPGPTGGQVYTETLVAALQRIADLPPLVDYDENPGLHRPR</sequence>
<dbReference type="InterPro" id="IPR050879">
    <property type="entry name" value="Acyltransferase_3"/>
</dbReference>
<feature type="region of interest" description="Disordered" evidence="1">
    <location>
        <begin position="419"/>
        <end position="443"/>
    </location>
</feature>
<evidence type="ECO:0000313" key="5">
    <source>
        <dbReference type="Proteomes" id="UP000818266"/>
    </source>
</evidence>
<dbReference type="AlphaFoldDB" id="A0A9E5JVK7"/>
<evidence type="ECO:0000259" key="3">
    <source>
        <dbReference type="Pfam" id="PF01757"/>
    </source>
</evidence>
<feature type="transmembrane region" description="Helical" evidence="2">
    <location>
        <begin position="247"/>
        <end position="265"/>
    </location>
</feature>
<comment type="caution">
    <text evidence="4">The sequence shown here is derived from an EMBL/GenBank/DDBJ whole genome shotgun (WGS) entry which is preliminary data.</text>
</comment>
<feature type="compositionally biased region" description="Basic and acidic residues" evidence="1">
    <location>
        <begin position="419"/>
        <end position="434"/>
    </location>
</feature>
<feature type="transmembrane region" description="Helical" evidence="2">
    <location>
        <begin position="21"/>
        <end position="39"/>
    </location>
</feature>
<evidence type="ECO:0000256" key="1">
    <source>
        <dbReference type="SAM" id="MobiDB-lite"/>
    </source>
</evidence>
<feature type="transmembrane region" description="Helical" evidence="2">
    <location>
        <begin position="176"/>
        <end position="194"/>
    </location>
</feature>
<feature type="transmembrane region" description="Helical" evidence="2">
    <location>
        <begin position="313"/>
        <end position="330"/>
    </location>
</feature>
<dbReference type="PANTHER" id="PTHR23028:SF53">
    <property type="entry name" value="ACYL_TRANSF_3 DOMAIN-CONTAINING PROTEIN"/>
    <property type="match status" value="1"/>
</dbReference>
<dbReference type="GO" id="GO:0009103">
    <property type="term" value="P:lipopolysaccharide biosynthetic process"/>
    <property type="evidence" value="ECO:0007669"/>
    <property type="project" value="TreeGrafter"/>
</dbReference>
<keyword evidence="2" id="KW-1133">Transmembrane helix</keyword>
<dbReference type="CDD" id="cd01840">
    <property type="entry name" value="SGNH_hydrolase_yrhL_like"/>
    <property type="match status" value="1"/>
</dbReference>
<dbReference type="PANTHER" id="PTHR23028">
    <property type="entry name" value="ACETYLTRANSFERASE"/>
    <property type="match status" value="1"/>
</dbReference>
<evidence type="ECO:0000256" key="2">
    <source>
        <dbReference type="SAM" id="Phobius"/>
    </source>
</evidence>
<feature type="transmembrane region" description="Helical" evidence="2">
    <location>
        <begin position="271"/>
        <end position="289"/>
    </location>
</feature>
<dbReference type="GO" id="GO:0016747">
    <property type="term" value="F:acyltransferase activity, transferring groups other than amino-acyl groups"/>
    <property type="evidence" value="ECO:0007669"/>
    <property type="project" value="InterPro"/>
</dbReference>
<reference evidence="4 5" key="1">
    <citation type="submission" date="2020-03" db="EMBL/GenBank/DDBJ databases">
        <title>Chryseoglobus sp. isolated from a deep-sea seamount.</title>
        <authorList>
            <person name="Zhang D.-C."/>
        </authorList>
    </citation>
    <scope>NUCLEOTIDE SEQUENCE [LARGE SCALE GENOMIC DNA]</scope>
    <source>
        <strain evidence="4 5">KN1116</strain>
    </source>
</reference>
<keyword evidence="5" id="KW-1185">Reference proteome</keyword>
<feature type="transmembrane region" description="Helical" evidence="2">
    <location>
        <begin position="381"/>
        <end position="399"/>
    </location>
</feature>
<feature type="transmembrane region" description="Helical" evidence="2">
    <location>
        <begin position="342"/>
        <end position="360"/>
    </location>
</feature>
<dbReference type="Pfam" id="PF01757">
    <property type="entry name" value="Acyl_transf_3"/>
    <property type="match status" value="1"/>
</dbReference>